<protein>
    <recommendedName>
        <fullName evidence="4">Crinkler effector protein N-terminal domain-containing protein</fullName>
    </recommendedName>
</protein>
<dbReference type="GO" id="GO:0005576">
    <property type="term" value="C:extracellular region"/>
    <property type="evidence" value="ECO:0007669"/>
    <property type="project" value="UniProtKB-SubCell"/>
</dbReference>
<keyword evidence="3" id="KW-0964">Secreted</keyword>
<gene>
    <name evidence="5" type="ORF">JVT61DRAFT_1994</name>
</gene>
<dbReference type="GO" id="GO:0043657">
    <property type="term" value="C:host cell"/>
    <property type="evidence" value="ECO:0007669"/>
    <property type="project" value="UniProtKB-SubCell"/>
</dbReference>
<keyword evidence="6" id="KW-1185">Reference proteome</keyword>
<feature type="domain" description="Crinkler effector protein N-terminal" evidence="4">
    <location>
        <begin position="190"/>
        <end position="278"/>
    </location>
</feature>
<evidence type="ECO:0000313" key="6">
    <source>
        <dbReference type="Proteomes" id="UP000683000"/>
    </source>
</evidence>
<comment type="subcellular location">
    <subcellularLocation>
        <location evidence="1">Host cell</location>
    </subcellularLocation>
    <subcellularLocation>
        <location evidence="2">Secreted</location>
    </subcellularLocation>
</comment>
<proteinExistence type="predicted"/>
<evidence type="ECO:0000256" key="1">
    <source>
        <dbReference type="ARBA" id="ARBA00004340"/>
    </source>
</evidence>
<dbReference type="OrthoDB" id="3168051at2759"/>
<evidence type="ECO:0000256" key="3">
    <source>
        <dbReference type="ARBA" id="ARBA00022525"/>
    </source>
</evidence>
<evidence type="ECO:0000259" key="4">
    <source>
        <dbReference type="Pfam" id="PF20147"/>
    </source>
</evidence>
<dbReference type="InterPro" id="IPR045379">
    <property type="entry name" value="Crinkler_N"/>
</dbReference>
<dbReference type="Proteomes" id="UP000683000">
    <property type="component" value="Unassembled WGS sequence"/>
</dbReference>
<dbReference type="EMBL" id="JAGFBS010000012">
    <property type="protein sequence ID" value="KAG6376028.1"/>
    <property type="molecule type" value="Genomic_DNA"/>
</dbReference>
<evidence type="ECO:0000313" key="5">
    <source>
        <dbReference type="EMBL" id="KAG6376028.1"/>
    </source>
</evidence>
<comment type="caution">
    <text evidence="5">The sequence shown here is derived from an EMBL/GenBank/DDBJ whole genome shotgun (WGS) entry which is preliminary data.</text>
</comment>
<reference evidence="5" key="1">
    <citation type="submission" date="2021-03" db="EMBL/GenBank/DDBJ databases">
        <title>Evolutionary innovations through gain and loss of genes in the ectomycorrhizal Boletales.</title>
        <authorList>
            <person name="Wu G."/>
            <person name="Miyauchi S."/>
            <person name="Morin E."/>
            <person name="Yang Z.-L."/>
            <person name="Xu J."/>
            <person name="Martin F.M."/>
        </authorList>
    </citation>
    <scope>NUCLEOTIDE SEQUENCE</scope>
    <source>
        <strain evidence="5">BR01</strain>
    </source>
</reference>
<dbReference type="Pfam" id="PF20147">
    <property type="entry name" value="Crinkler"/>
    <property type="match status" value="1"/>
</dbReference>
<name>A0A8I3A8P5_9AGAM</name>
<sequence length="290" mass="32490">MATYHLNYWIVGTSFNDVWRIKAPQDLSVDSFKKTLKINENALVDSLYMIPPSSDIISLETSNYQGQIGLLSIRKLEPIESFSVKCWLRGSDNPFDVELQNNAQLPACKIKIQYSLKSKNTAAGLSDLTLFKFSTEEDGWEKKLKNWGSGSILPSPGEVEELFNDTPFCSGYQVIIEVKSLHTTTANADITLKCWVRGDSIDRTFTIRISSTETVKNLKEIIKRRQSRKLADVDASDIDLYKATLPFSEDLSTHTLSSVGTLLQNLQKLLAIFQSNPSAEVQQLDLIVGT</sequence>
<dbReference type="AlphaFoldDB" id="A0A8I3A8P5"/>
<organism evidence="5 6">
    <name type="scientific">Boletus reticuloceps</name>
    <dbReference type="NCBI Taxonomy" id="495285"/>
    <lineage>
        <taxon>Eukaryota</taxon>
        <taxon>Fungi</taxon>
        <taxon>Dikarya</taxon>
        <taxon>Basidiomycota</taxon>
        <taxon>Agaricomycotina</taxon>
        <taxon>Agaricomycetes</taxon>
        <taxon>Agaricomycetidae</taxon>
        <taxon>Boletales</taxon>
        <taxon>Boletineae</taxon>
        <taxon>Boletaceae</taxon>
        <taxon>Boletoideae</taxon>
        <taxon>Boletus</taxon>
    </lineage>
</organism>
<accession>A0A8I3A8P5</accession>
<evidence type="ECO:0000256" key="2">
    <source>
        <dbReference type="ARBA" id="ARBA00004613"/>
    </source>
</evidence>